<dbReference type="KEGG" id="haa:A5892_04595"/>
<gene>
    <name evidence="1" type="ORF">A5892_04595</name>
</gene>
<reference evidence="1 2" key="1">
    <citation type="submission" date="2016-04" db="EMBL/GenBank/DDBJ databases">
        <title>Complete Genome Sequence of Halotalea alkalilenta IHB B 13600.</title>
        <authorList>
            <person name="Swarnkar M.K."/>
            <person name="Sharma A."/>
            <person name="Kaushal K."/>
            <person name="Soni R."/>
            <person name="Rana S."/>
            <person name="Singh A.K."/>
            <person name="Gulati A."/>
        </authorList>
    </citation>
    <scope>NUCLEOTIDE SEQUENCE [LARGE SCALE GENOMIC DNA]</scope>
    <source>
        <strain evidence="1 2">IHB B 13600</strain>
    </source>
</reference>
<proteinExistence type="predicted"/>
<evidence type="ECO:0000313" key="2">
    <source>
        <dbReference type="Proteomes" id="UP000077875"/>
    </source>
</evidence>
<organism evidence="1 2">
    <name type="scientific">Halotalea alkalilenta</name>
    <dbReference type="NCBI Taxonomy" id="376489"/>
    <lineage>
        <taxon>Bacteria</taxon>
        <taxon>Pseudomonadati</taxon>
        <taxon>Pseudomonadota</taxon>
        <taxon>Gammaproteobacteria</taxon>
        <taxon>Oceanospirillales</taxon>
        <taxon>Halomonadaceae</taxon>
        <taxon>Halotalea</taxon>
    </lineage>
</organism>
<keyword evidence="2" id="KW-1185">Reference proteome</keyword>
<sequence length="66" mass="6929">MPNENLHPVGTWDVGSTDFGTVALKFDLGAGPILLALSAQQAEGMIQGLKAALRKTLEETNPGSLH</sequence>
<evidence type="ECO:0000313" key="1">
    <source>
        <dbReference type="EMBL" id="ANF56834.1"/>
    </source>
</evidence>
<protein>
    <submittedName>
        <fullName evidence="1">Uncharacterized protein</fullName>
    </submittedName>
</protein>
<dbReference type="AlphaFoldDB" id="A0A172YC87"/>
<dbReference type="Proteomes" id="UP000077875">
    <property type="component" value="Chromosome"/>
</dbReference>
<dbReference type="EMBL" id="CP015243">
    <property type="protein sequence ID" value="ANF56834.1"/>
    <property type="molecule type" value="Genomic_DNA"/>
</dbReference>
<name>A0A172YC87_9GAMM</name>
<accession>A0A172YC87</accession>
<dbReference type="RefSeq" id="WP_027351289.1">
    <property type="nucleotide sequence ID" value="NZ_CP015243.1"/>
</dbReference>